<proteinExistence type="predicted"/>
<accession>E4WSZ6</accession>
<sequence length="81" mass="8978">MTLANILSTSLFPFGSGNRVMGVEVCGLGQPVKCVSSIISMLMVTLMAVDRWRSITTNPVTGSSYFFSFLSFVIKIIWEHR</sequence>
<dbReference type="Proteomes" id="UP000001307">
    <property type="component" value="Unassembled WGS sequence"/>
</dbReference>
<protein>
    <submittedName>
        <fullName evidence="5">Uncharacterized protein</fullName>
    </submittedName>
</protein>
<evidence type="ECO:0000256" key="1">
    <source>
        <dbReference type="ARBA" id="ARBA00004370"/>
    </source>
</evidence>
<gene>
    <name evidence="5" type="ORF">GSOID_T00005776001</name>
</gene>
<evidence type="ECO:0000256" key="3">
    <source>
        <dbReference type="ARBA" id="ARBA00022989"/>
    </source>
</evidence>
<dbReference type="PROSITE" id="PS00237">
    <property type="entry name" value="G_PROTEIN_RECEP_F1_1"/>
    <property type="match status" value="1"/>
</dbReference>
<name>E4WSZ6_OIKDI</name>
<dbReference type="EMBL" id="FN653016">
    <property type="protein sequence ID" value="CBY06715.1"/>
    <property type="molecule type" value="Genomic_DNA"/>
</dbReference>
<evidence type="ECO:0000256" key="4">
    <source>
        <dbReference type="ARBA" id="ARBA00023136"/>
    </source>
</evidence>
<keyword evidence="2" id="KW-0812">Transmembrane</keyword>
<evidence type="ECO:0000313" key="5">
    <source>
        <dbReference type="EMBL" id="CBY06715.1"/>
    </source>
</evidence>
<dbReference type="AlphaFoldDB" id="E4WSZ6"/>
<evidence type="ECO:0000256" key="2">
    <source>
        <dbReference type="ARBA" id="ARBA00022692"/>
    </source>
</evidence>
<dbReference type="InterPro" id="IPR000276">
    <property type="entry name" value="GPCR_Rhodpsn"/>
</dbReference>
<organism evidence="5">
    <name type="scientific">Oikopleura dioica</name>
    <name type="common">Tunicate</name>
    <dbReference type="NCBI Taxonomy" id="34765"/>
    <lineage>
        <taxon>Eukaryota</taxon>
        <taxon>Metazoa</taxon>
        <taxon>Chordata</taxon>
        <taxon>Tunicata</taxon>
        <taxon>Appendicularia</taxon>
        <taxon>Copelata</taxon>
        <taxon>Oikopleuridae</taxon>
        <taxon>Oikopleura</taxon>
    </lineage>
</organism>
<dbReference type="GO" id="GO:0004930">
    <property type="term" value="F:G protein-coupled receptor activity"/>
    <property type="evidence" value="ECO:0007669"/>
    <property type="project" value="InterPro"/>
</dbReference>
<reference evidence="5" key="1">
    <citation type="journal article" date="2010" name="Science">
        <title>Plasticity of animal genome architecture unmasked by rapid evolution of a pelagic tunicate.</title>
        <authorList>
            <person name="Denoeud F."/>
            <person name="Henriet S."/>
            <person name="Mungpakdee S."/>
            <person name="Aury J.M."/>
            <person name="Da Silva C."/>
            <person name="Brinkmann H."/>
            <person name="Mikhaleva J."/>
            <person name="Olsen L.C."/>
            <person name="Jubin C."/>
            <person name="Canestro C."/>
            <person name="Bouquet J.M."/>
            <person name="Danks G."/>
            <person name="Poulain J."/>
            <person name="Campsteijn C."/>
            <person name="Adamski M."/>
            <person name="Cross I."/>
            <person name="Yadetie F."/>
            <person name="Muffato M."/>
            <person name="Louis A."/>
            <person name="Butcher S."/>
            <person name="Tsagkogeorga G."/>
            <person name="Konrad A."/>
            <person name="Singh S."/>
            <person name="Jensen M.F."/>
            <person name="Cong E.H."/>
            <person name="Eikeseth-Otteraa H."/>
            <person name="Noel B."/>
            <person name="Anthouard V."/>
            <person name="Porcel B.M."/>
            <person name="Kachouri-Lafond R."/>
            <person name="Nishino A."/>
            <person name="Ugolini M."/>
            <person name="Chourrout P."/>
            <person name="Nishida H."/>
            <person name="Aasland R."/>
            <person name="Huzurbazar S."/>
            <person name="Westhof E."/>
            <person name="Delsuc F."/>
            <person name="Lehrach H."/>
            <person name="Reinhardt R."/>
            <person name="Weissenbach J."/>
            <person name="Roy S.W."/>
            <person name="Artiguenave F."/>
            <person name="Postlethwait J.H."/>
            <person name="Manak J.R."/>
            <person name="Thompson E.M."/>
            <person name="Jaillon O."/>
            <person name="Du Pasquier L."/>
            <person name="Boudinot P."/>
            <person name="Liberles D.A."/>
            <person name="Volff J.N."/>
            <person name="Philippe H."/>
            <person name="Lenhard B."/>
            <person name="Roest Crollius H."/>
            <person name="Wincker P."/>
            <person name="Chourrout D."/>
        </authorList>
    </citation>
    <scope>NUCLEOTIDE SEQUENCE [LARGE SCALE GENOMIC DNA]</scope>
</reference>
<keyword evidence="4" id="KW-0472">Membrane</keyword>
<keyword evidence="6" id="KW-1185">Reference proteome</keyword>
<evidence type="ECO:0000313" key="6">
    <source>
        <dbReference type="Proteomes" id="UP000001307"/>
    </source>
</evidence>
<comment type="subcellular location">
    <subcellularLocation>
        <location evidence="1">Membrane</location>
    </subcellularLocation>
</comment>
<keyword evidence="3" id="KW-1133">Transmembrane helix</keyword>
<dbReference type="InParanoid" id="E4WSZ6"/>
<dbReference type="GO" id="GO:0016020">
    <property type="term" value="C:membrane"/>
    <property type="evidence" value="ECO:0007669"/>
    <property type="project" value="UniProtKB-SubCell"/>
</dbReference>